<feature type="compositionally biased region" description="Low complexity" evidence="4">
    <location>
        <begin position="624"/>
        <end position="649"/>
    </location>
</feature>
<keyword evidence="3" id="KW-0964">Secreted</keyword>
<comment type="similarity">
    <text evidence="2">Belongs to the VgrG protein family.</text>
</comment>
<gene>
    <name evidence="7" type="ORF">sS8_3556</name>
</gene>
<evidence type="ECO:0000259" key="5">
    <source>
        <dbReference type="Pfam" id="PF04717"/>
    </source>
</evidence>
<dbReference type="AlphaFoldDB" id="A0A250KUZ9"/>
<dbReference type="Gene3D" id="2.30.110.50">
    <property type="match status" value="1"/>
</dbReference>
<evidence type="ECO:0000259" key="6">
    <source>
        <dbReference type="Pfam" id="PF22178"/>
    </source>
</evidence>
<name>A0A250KUZ9_9GAMM</name>
<dbReference type="SUPFAM" id="SSF69255">
    <property type="entry name" value="gp5 N-terminal domain-like"/>
    <property type="match status" value="1"/>
</dbReference>
<protein>
    <submittedName>
        <fullName evidence="7">Type VI secretion system Vgr family protein</fullName>
    </submittedName>
</protein>
<dbReference type="NCBIfam" id="TIGR03361">
    <property type="entry name" value="VI_Rhs_Vgr"/>
    <property type="match status" value="1"/>
</dbReference>
<evidence type="ECO:0000313" key="7">
    <source>
        <dbReference type="EMBL" id="BBA35493.1"/>
    </source>
</evidence>
<dbReference type="FunFam" id="2.40.50.230:FF:000001">
    <property type="entry name" value="Type VI secretion protein VgrG"/>
    <property type="match status" value="1"/>
</dbReference>
<sequence length="838" mass="93502">MDYFQRTRLIKVYSPLGPDVLLFHDMTGRERLGGLFSYTLDLLSTVGSLNPDQLLGDRLDVALTLPDDSVRYFNGVVCRFAQLGATEDERRTLVHYRVTLRPWLWLLTRTANCRIFQKKTAPDIIVKVFRDHGFTDFEARLTRTYPLRDYCVQYRESDFNFVSRLMEEEGLYYFFEHTRGKHTLILADAAAAHPKMPGYESIPYFEPNNSVRRERDHLYAWSFARAIQPGRYTLTDYDFTKPRADLKVKHRQPRPHAQAEWEVFDYPGRYAQPEHGEHYARTRLEAFHARHEQARAEGNARGLTCGALFNLTDYPRADQNREYLIVAATYRLQSDAYLSGGSVLEGDAFHCTLTALDSRQPYRPPRKTRKPFVQGPQTAVVVGPPGEEIYTDRHGRVKVQFHWDREGQRNENSSCWLRVSQPWAGQGWGTVAIPRIGQEVIVDFLEGDPDQPLITGRVYNAQQRLPYPLPAAAHMMGFKSNSTPGGNGYCEMVIHDRAGEEKIVLHSQKDMSTTVQNNQSTVVNGPFQTTVVHNGFQETSVKKHVRLESVTEHIEITAATRITLTCGASQITLDKDGNITILGKQIISAATTDNVLMGKPIHLNPGSAIPARIAPANSEVPLVGASGERGSRSSSSASNTAPTKPPTSSIPAVETGLGSEVDKLAAKSPSLQKDLQKLRDEKWNISYGPAGKGSFVDRKERLITIDGSEKGKPRTTVLSLSHEVGHAQYSYTRDYSSKEAYVNGALADEGAATLNNIKVRREILANGGPDIGIAGNSANHAAYNAAYDQALKDGDLSNARHSIGQIFGKGERTSNTGQSYADYYGGWYDKAFPSKKPK</sequence>
<dbReference type="InterPro" id="IPR050708">
    <property type="entry name" value="T6SS_VgrG/RHS"/>
</dbReference>
<comment type="subcellular location">
    <subcellularLocation>
        <location evidence="1">Secreted</location>
    </subcellularLocation>
</comment>
<dbReference type="Pfam" id="PF05954">
    <property type="entry name" value="Phage_GPD"/>
    <property type="match status" value="1"/>
</dbReference>
<dbReference type="PANTHER" id="PTHR32305:SF15">
    <property type="entry name" value="PROTEIN RHSA-RELATED"/>
    <property type="match status" value="1"/>
</dbReference>
<evidence type="ECO:0000256" key="4">
    <source>
        <dbReference type="SAM" id="MobiDB-lite"/>
    </source>
</evidence>
<evidence type="ECO:0000256" key="3">
    <source>
        <dbReference type="ARBA" id="ARBA00022525"/>
    </source>
</evidence>
<dbReference type="InterPro" id="IPR006533">
    <property type="entry name" value="T6SS_Vgr_RhsGE"/>
</dbReference>
<keyword evidence="8" id="KW-1185">Reference proteome</keyword>
<dbReference type="Gene3D" id="2.40.50.230">
    <property type="entry name" value="Gp5 N-terminal domain"/>
    <property type="match status" value="1"/>
</dbReference>
<dbReference type="FunFam" id="3.55.50.10:FF:000001">
    <property type="entry name" value="Actin cross-linking toxin VgrG1"/>
    <property type="match status" value="1"/>
</dbReference>
<dbReference type="InterPro" id="IPR017847">
    <property type="entry name" value="T6SS_RhsGE_Vgr_subset"/>
</dbReference>
<dbReference type="InterPro" id="IPR054030">
    <property type="entry name" value="Gp5_Vgr_C"/>
</dbReference>
<dbReference type="NCBIfam" id="TIGR01646">
    <property type="entry name" value="vgr_GE"/>
    <property type="match status" value="1"/>
</dbReference>
<dbReference type="KEGG" id="mmai:sS8_3556"/>
<dbReference type="SUPFAM" id="SSF69279">
    <property type="entry name" value="Phage tail proteins"/>
    <property type="match status" value="2"/>
</dbReference>
<organism evidence="7 8">
    <name type="scientific">Methylocaldum marinum</name>
    <dbReference type="NCBI Taxonomy" id="1432792"/>
    <lineage>
        <taxon>Bacteria</taxon>
        <taxon>Pseudomonadati</taxon>
        <taxon>Pseudomonadota</taxon>
        <taxon>Gammaproteobacteria</taxon>
        <taxon>Methylococcales</taxon>
        <taxon>Methylococcaceae</taxon>
        <taxon>Methylocaldum</taxon>
    </lineage>
</organism>
<dbReference type="Gene3D" id="3.55.50.10">
    <property type="entry name" value="Baseplate protein-like domains"/>
    <property type="match status" value="1"/>
</dbReference>
<dbReference type="RefSeq" id="WP_119630785.1">
    <property type="nucleotide sequence ID" value="NZ_AP017928.1"/>
</dbReference>
<reference evidence="7 8" key="1">
    <citation type="submission" date="2016-12" db="EMBL/GenBank/DDBJ databases">
        <title>Genome sequencing of Methylocaldum marinum.</title>
        <authorList>
            <person name="Takeuchi M."/>
            <person name="Kamagata Y."/>
            <person name="Hiraoka S."/>
            <person name="Oshima K."/>
            <person name="Hattori M."/>
            <person name="Iwasaki W."/>
        </authorList>
    </citation>
    <scope>NUCLEOTIDE SEQUENCE [LARGE SCALE GENOMIC DNA]</scope>
    <source>
        <strain evidence="7 8">S8</strain>
    </source>
</reference>
<evidence type="ECO:0000256" key="2">
    <source>
        <dbReference type="ARBA" id="ARBA00005558"/>
    </source>
</evidence>
<proteinExistence type="inferred from homology"/>
<dbReference type="Pfam" id="PF04717">
    <property type="entry name" value="Phage_base_V"/>
    <property type="match status" value="1"/>
</dbReference>
<dbReference type="Gene3D" id="4.10.220.110">
    <property type="match status" value="1"/>
</dbReference>
<feature type="domain" description="Gp5/Type VI secretion system Vgr C-terminal trimerisation" evidence="6">
    <location>
        <begin position="476"/>
        <end position="580"/>
    </location>
</feature>
<evidence type="ECO:0000256" key="1">
    <source>
        <dbReference type="ARBA" id="ARBA00004613"/>
    </source>
</evidence>
<feature type="domain" description="Gp5/Type VI secretion system Vgr protein OB-fold" evidence="5">
    <location>
        <begin position="391"/>
        <end position="459"/>
    </location>
</feature>
<accession>A0A250KUZ9</accession>
<dbReference type="Proteomes" id="UP000266313">
    <property type="component" value="Chromosome"/>
</dbReference>
<dbReference type="Pfam" id="PF22178">
    <property type="entry name" value="Gp5_trimer_C"/>
    <property type="match status" value="1"/>
</dbReference>
<dbReference type="EMBL" id="AP017928">
    <property type="protein sequence ID" value="BBA35493.1"/>
    <property type="molecule type" value="Genomic_DNA"/>
</dbReference>
<dbReference type="GO" id="GO:0005576">
    <property type="term" value="C:extracellular region"/>
    <property type="evidence" value="ECO:0007669"/>
    <property type="project" value="UniProtKB-SubCell"/>
</dbReference>
<feature type="region of interest" description="Disordered" evidence="4">
    <location>
        <begin position="622"/>
        <end position="654"/>
    </location>
</feature>
<dbReference type="InterPro" id="IPR037026">
    <property type="entry name" value="Vgr_OB-fold_dom_sf"/>
</dbReference>
<dbReference type="InterPro" id="IPR006531">
    <property type="entry name" value="Gp5/Vgr_OB"/>
</dbReference>
<evidence type="ECO:0000313" key="8">
    <source>
        <dbReference type="Proteomes" id="UP000266313"/>
    </source>
</evidence>
<dbReference type="PANTHER" id="PTHR32305">
    <property type="match status" value="1"/>
</dbReference>
<dbReference type="OrthoDB" id="9762420at2"/>
<dbReference type="SUPFAM" id="SSF69349">
    <property type="entry name" value="Phage fibre proteins"/>
    <property type="match status" value="1"/>
</dbReference>